<dbReference type="HOGENOM" id="CLU_013985_19_1_9"/>
<organism evidence="2 3">
    <name type="scientific">Shouchella lehensis G1</name>
    <dbReference type="NCBI Taxonomy" id="1246626"/>
    <lineage>
        <taxon>Bacteria</taxon>
        <taxon>Bacillati</taxon>
        <taxon>Bacillota</taxon>
        <taxon>Bacilli</taxon>
        <taxon>Bacillales</taxon>
        <taxon>Bacillaceae</taxon>
        <taxon>Shouchella</taxon>
    </lineage>
</organism>
<dbReference type="Pfam" id="PF00583">
    <property type="entry name" value="Acetyltransf_1"/>
    <property type="match status" value="1"/>
</dbReference>
<protein>
    <submittedName>
        <fullName evidence="2">N-acetyltransferase</fullName>
    </submittedName>
</protein>
<proteinExistence type="predicted"/>
<accession>A0A060LWX7</accession>
<dbReference type="RefSeq" id="WP_038476071.1">
    <property type="nucleotide sequence ID" value="NZ_CP003923.1"/>
</dbReference>
<dbReference type="AlphaFoldDB" id="A0A060LWX7"/>
<dbReference type="eggNOG" id="COG0456">
    <property type="taxonomic scope" value="Bacteria"/>
</dbReference>
<keyword evidence="3" id="KW-1185">Reference proteome</keyword>
<dbReference type="InterPro" id="IPR016181">
    <property type="entry name" value="Acyl_CoA_acyltransferase"/>
</dbReference>
<dbReference type="Gene3D" id="3.40.630.30">
    <property type="match status" value="1"/>
</dbReference>
<dbReference type="SUPFAM" id="SSF55729">
    <property type="entry name" value="Acyl-CoA N-acyltransferases (Nat)"/>
    <property type="match status" value="1"/>
</dbReference>
<dbReference type="KEGG" id="ble:BleG1_0185"/>
<evidence type="ECO:0000313" key="3">
    <source>
        <dbReference type="Proteomes" id="UP000027142"/>
    </source>
</evidence>
<dbReference type="CDD" id="cd04301">
    <property type="entry name" value="NAT_SF"/>
    <property type="match status" value="1"/>
</dbReference>
<dbReference type="Proteomes" id="UP000027142">
    <property type="component" value="Chromosome"/>
</dbReference>
<dbReference type="GO" id="GO:0016747">
    <property type="term" value="F:acyltransferase activity, transferring groups other than amino-acyl groups"/>
    <property type="evidence" value="ECO:0007669"/>
    <property type="project" value="InterPro"/>
</dbReference>
<dbReference type="InterPro" id="IPR000182">
    <property type="entry name" value="GNAT_dom"/>
</dbReference>
<evidence type="ECO:0000259" key="1">
    <source>
        <dbReference type="PROSITE" id="PS51186"/>
    </source>
</evidence>
<dbReference type="PATRIC" id="fig|1246626.3.peg.167"/>
<dbReference type="EMBL" id="CP003923">
    <property type="protein sequence ID" value="AIC92793.1"/>
    <property type="molecule type" value="Genomic_DNA"/>
</dbReference>
<name>A0A060LWX7_9BACI</name>
<dbReference type="PANTHER" id="PTHR43415:SF3">
    <property type="entry name" value="GNAT-FAMILY ACETYLTRANSFERASE"/>
    <property type="match status" value="1"/>
</dbReference>
<feature type="domain" description="N-acetyltransferase" evidence="1">
    <location>
        <begin position="3"/>
        <end position="168"/>
    </location>
</feature>
<gene>
    <name evidence="2" type="ORF">BleG1_0185</name>
</gene>
<sequence>MNIVYREARKEDAQRMIDHMKFVFTENPTFYGTRADEFQLTVEQEKQWIEKHQKRGFLYLAEQDGVLAGMIHFLPSESKRFSHQGMVGISMKEHYAGKGIGTELLTRLLSWAKAQPSIEKVSLEVFSNNERGLYLYKKLGFEEEGRLKRNARLDDGTYVDDVRMAQFV</sequence>
<evidence type="ECO:0000313" key="2">
    <source>
        <dbReference type="EMBL" id="AIC92793.1"/>
    </source>
</evidence>
<keyword evidence="2" id="KW-0808">Transferase</keyword>
<dbReference type="STRING" id="1246626.BleG1_0185"/>
<dbReference type="PANTHER" id="PTHR43415">
    <property type="entry name" value="SPERMIDINE N(1)-ACETYLTRANSFERASE"/>
    <property type="match status" value="1"/>
</dbReference>
<dbReference type="OrthoDB" id="9802340at2"/>
<dbReference type="PROSITE" id="PS51186">
    <property type="entry name" value="GNAT"/>
    <property type="match status" value="1"/>
</dbReference>
<reference evidence="2 3" key="1">
    <citation type="journal article" date="2014" name="Gene">
        <title>A comparative genomic analysis of the alkalitolerant soil bacterium Bacillus lehensis G1.</title>
        <authorList>
            <person name="Noor Y.M."/>
            <person name="Samsulrizal N.H."/>
            <person name="Jema'on N.A."/>
            <person name="Low K.O."/>
            <person name="Ramli A.N."/>
            <person name="Alias N.I."/>
            <person name="Damis S.I."/>
            <person name="Fuzi S.F."/>
            <person name="Isa M.N."/>
            <person name="Murad A.M."/>
            <person name="Raih M.F."/>
            <person name="Bakar F.D."/>
            <person name="Najimudin N."/>
            <person name="Mahadi N.M."/>
            <person name="Illias R.M."/>
        </authorList>
    </citation>
    <scope>NUCLEOTIDE SEQUENCE [LARGE SCALE GENOMIC DNA]</scope>
    <source>
        <strain evidence="2 3">G1</strain>
    </source>
</reference>